<reference evidence="2" key="1">
    <citation type="submission" date="2019-07" db="EMBL/GenBank/DDBJ databases">
        <title>Arthrobacter KR32 sp. nov., isolated from mountain cheese made of cows milk.</title>
        <authorList>
            <person name="Flegler A."/>
        </authorList>
    </citation>
    <scope>NUCLEOTIDE SEQUENCE [LARGE SCALE GENOMIC DNA]</scope>
    <source>
        <strain evidence="2">KR32</strain>
    </source>
</reference>
<comment type="caution">
    <text evidence="1">The sequence shown here is derived from an EMBL/GenBank/DDBJ whole genome shotgun (WGS) entry which is preliminary data.</text>
</comment>
<dbReference type="RefSeq" id="WP_152813353.1">
    <property type="nucleotide sequence ID" value="NZ_VJXX01000001.1"/>
</dbReference>
<dbReference type="InterPro" id="IPR032344">
    <property type="entry name" value="DUF4862"/>
</dbReference>
<sequence length="317" mass="34691">MERYFVGAYAASPAHQRWQPDLEHEYLHALAALPHVAGLELPWIDGLHPHDDEWLLRNLPVGMDVILTDIPGTVRRLAHNSSFGLASADTSGRAEALDVLARIRDDVHRLNDRTGRATVQVLELHSAPRASAGRPELLADSLEQLATWDWDGTKLVIEHCDAEVPQRRPEKGYQSLSAEITAIQQSGTDVGISLNWGRSAIELRDPDRVTDHITYAADAGLLHGLIISGASNQPSVFGPGWTDAHHPFEKSARHPHGERTSLLTEDRVTSAFAAAGPLLWAGVKLGFPYPTADVSDRVAMIADALDAIDRCRIPARI</sequence>
<gene>
    <name evidence="1" type="ORF">FNH21_07035</name>
</gene>
<dbReference type="AlphaFoldDB" id="A0A7X1TNC6"/>
<dbReference type="OrthoDB" id="7307665at2"/>
<protein>
    <submittedName>
        <fullName evidence="1">DUF4862 family protein</fullName>
    </submittedName>
</protein>
<keyword evidence="2" id="KW-1185">Reference proteome</keyword>
<accession>A0A7X1TNC6</accession>
<evidence type="ECO:0000313" key="2">
    <source>
        <dbReference type="Proteomes" id="UP000326464"/>
    </source>
</evidence>
<dbReference type="Pfam" id="PF16154">
    <property type="entry name" value="DUF4862"/>
    <property type="match status" value="1"/>
</dbReference>
<evidence type="ECO:0000313" key="1">
    <source>
        <dbReference type="EMBL" id="MPY10478.1"/>
    </source>
</evidence>
<name>A0A7X1TNC6_9MICC</name>
<proteinExistence type="predicted"/>
<dbReference type="Proteomes" id="UP000326464">
    <property type="component" value="Unassembled WGS sequence"/>
</dbReference>
<organism evidence="1 2">
    <name type="scientific">Arthrobacter bussei</name>
    <dbReference type="NCBI Taxonomy" id="2594179"/>
    <lineage>
        <taxon>Bacteria</taxon>
        <taxon>Bacillati</taxon>
        <taxon>Actinomycetota</taxon>
        <taxon>Actinomycetes</taxon>
        <taxon>Micrococcales</taxon>
        <taxon>Micrococcaceae</taxon>
        <taxon>Arthrobacter</taxon>
    </lineage>
</organism>
<dbReference type="EMBL" id="VJXX01000001">
    <property type="protein sequence ID" value="MPY10478.1"/>
    <property type="molecule type" value="Genomic_DNA"/>
</dbReference>